<dbReference type="Pfam" id="PF20146">
    <property type="entry name" value="NRF"/>
    <property type="match status" value="1"/>
</dbReference>
<dbReference type="AlphaFoldDB" id="B4LP35"/>
<dbReference type="EMBL" id="CH940648">
    <property type="protein sequence ID" value="KRF80505.1"/>
    <property type="molecule type" value="Genomic_DNA"/>
</dbReference>
<feature type="transmembrane region" description="Helical" evidence="1">
    <location>
        <begin position="688"/>
        <end position="715"/>
    </location>
</feature>
<evidence type="ECO:0000313" key="6">
    <source>
        <dbReference type="EMBL" id="KRF80505.1"/>
    </source>
</evidence>
<feature type="transmembrane region" description="Helical" evidence="1">
    <location>
        <begin position="516"/>
        <end position="535"/>
    </location>
</feature>
<feature type="transmembrane region" description="Helical" evidence="1">
    <location>
        <begin position="333"/>
        <end position="355"/>
    </location>
</feature>
<proteinExistence type="predicted"/>
<feature type="signal peptide" evidence="2">
    <location>
        <begin position="1"/>
        <end position="22"/>
    </location>
</feature>
<dbReference type="eggNOG" id="KOG3700">
    <property type="taxonomic scope" value="Eukaryota"/>
</dbReference>
<feature type="transmembrane region" description="Helical" evidence="1">
    <location>
        <begin position="428"/>
        <end position="449"/>
    </location>
</feature>
<feature type="transmembrane region" description="Helical" evidence="1">
    <location>
        <begin position="375"/>
        <end position="396"/>
    </location>
</feature>
<accession>B4LP35</accession>
<evidence type="ECO:0000256" key="1">
    <source>
        <dbReference type="SAM" id="Phobius"/>
    </source>
</evidence>
<protein>
    <submittedName>
        <fullName evidence="5">Uncharacterized protein, isoform B</fullName>
    </submittedName>
    <submittedName>
        <fullName evidence="4">Uncharacterized protein, isoform C</fullName>
    </submittedName>
    <submittedName>
        <fullName evidence="6">Uncharacterized protein, isoform D</fullName>
    </submittedName>
</protein>
<evidence type="ECO:0000313" key="7">
    <source>
        <dbReference type="Proteomes" id="UP000008792"/>
    </source>
</evidence>
<reference evidence="4" key="3">
    <citation type="submission" date="2008-06" db="EMBL/GenBank/DDBJ databases">
        <authorList>
            <consortium name="FlyBase"/>
        </authorList>
    </citation>
    <scope>NUCLEOTIDE SEQUENCE</scope>
    <source>
        <strain evidence="4">TSC#15010-1051.87</strain>
    </source>
</reference>
<evidence type="ECO:0000259" key="3">
    <source>
        <dbReference type="SMART" id="SM00703"/>
    </source>
</evidence>
<dbReference type="HOGENOM" id="CLU_007874_3_0_1"/>
<dbReference type="EMBL" id="CH940648">
    <property type="protein sequence ID" value="KRF80504.1"/>
    <property type="molecule type" value="Genomic_DNA"/>
</dbReference>
<feature type="domain" description="Nose resistant-to-fluoxetine protein N-terminal" evidence="3">
    <location>
        <begin position="84"/>
        <end position="226"/>
    </location>
</feature>
<dbReference type="InterPro" id="IPR006621">
    <property type="entry name" value="Nose-resist-to-fluoxetine_N"/>
</dbReference>
<keyword evidence="1" id="KW-0472">Membrane</keyword>
<dbReference type="InterPro" id="IPR002656">
    <property type="entry name" value="Acyl_transf_3_dom"/>
</dbReference>
<dbReference type="EMBL" id="CH940648">
    <property type="protein sequence ID" value="EDW62229.2"/>
    <property type="molecule type" value="Genomic_DNA"/>
</dbReference>
<dbReference type="OrthoDB" id="207378at2759"/>
<dbReference type="KEGG" id="dvi:6625586"/>
<sequence>MQRYGYGLALAVSLSLIFASTGKQNDSTLQLRPYSHTILNGSSNIWSEKDLEVKVTANDRHEAQLAHSSVIYGLAEVANASNVNAICHAQLKHVQRGILNKQPWAMKVLDASGAKSSGFIFGQNYWLGSREGCSSVQRPMGITLSKNYERIMHHGLITQQAPFDMDYRVVYLRHNSPWQVEIKLMSEQILHIGLCLPSACQSSEIQQLTSDYVAGSFKQNDIFELQPEVLYVKDLKLRDSFYDRLSFKLVIGFVLATCAFMLCAQQLSVAKQLPPEGHDDGVGLAPVESEIWRALHSMLQWRPLQSFVSCYDVVSNWRRIFATRESSPSQIPLLNGLRSVCAIWILIFHVVWFMYFTVHNKTELISYAEQIFFQYVSSAPLLVDVFFTISGFLQTYNFMRNVKQMEAVRQNGLMANAKLFGKLVFHRYLRLGPLYIIIIGSVDLVFAYIGDTSVYHIHERFDELCAQHWWRNLLFIQNLFDLQDMCVNWSWSVACDMQFFLLANAILFLYAKRPKWARLVALAGLLATISWSFSIGINSKFEFSFDTVYGTGTQIYISPFVRVLPYIVGSMAAWCFLERRLRCKLSDMQQRWLWHFCLLVFFICIYSTVKRDFGHLVTISLFVLGRVAFSLSVCWMIVGSATGRGVWWSRLLEARCFQHMNRLSYAIYLLNPMVIALIYGLTNSSTHADPLMLCVVSCGFTVIVYLTSIVFSMAFELPYSNLSSLLLSKPKTT</sequence>
<evidence type="ECO:0000313" key="5">
    <source>
        <dbReference type="EMBL" id="KRF80504.1"/>
    </source>
</evidence>
<reference evidence="4" key="2">
    <citation type="journal article" date="2008" name="Bioinformatics">
        <title>Assembly reconciliation.</title>
        <authorList>
            <person name="Zimin A.V."/>
            <person name="Smith D.R."/>
            <person name="Sutton G."/>
            <person name="Yorke J.A."/>
        </authorList>
    </citation>
    <scope>NUCLEOTIDE SEQUENCE</scope>
    <source>
        <strain evidence="4">TSC#15010-1051.87</strain>
    </source>
</reference>
<feature type="transmembrane region" description="Helical" evidence="1">
    <location>
        <begin position="615"/>
        <end position="642"/>
    </location>
</feature>
<dbReference type="PANTHER" id="PTHR11161">
    <property type="entry name" value="O-ACYLTRANSFERASE"/>
    <property type="match status" value="1"/>
</dbReference>
<feature type="transmembrane region" description="Helical" evidence="1">
    <location>
        <begin position="663"/>
        <end position="682"/>
    </location>
</feature>
<dbReference type="GO" id="GO:0016747">
    <property type="term" value="F:acyltransferase activity, transferring groups other than amino-acyl groups"/>
    <property type="evidence" value="ECO:0007669"/>
    <property type="project" value="InterPro"/>
</dbReference>
<feature type="transmembrane region" description="Helical" evidence="1">
    <location>
        <begin position="489"/>
        <end position="509"/>
    </location>
</feature>
<feature type="transmembrane region" description="Helical" evidence="1">
    <location>
        <begin position="555"/>
        <end position="577"/>
    </location>
</feature>
<keyword evidence="2" id="KW-0732">Signal</keyword>
<dbReference type="PANTHER" id="PTHR11161:SF15">
    <property type="entry name" value="GH19286P-RELATED"/>
    <property type="match status" value="1"/>
</dbReference>
<name>B4LP35_DROVI</name>
<feature type="chain" id="PRO_5014298916" evidence="2">
    <location>
        <begin position="23"/>
        <end position="733"/>
    </location>
</feature>
<reference evidence="4 7" key="1">
    <citation type="journal article" date="2007" name="Nature">
        <title>Evolution of genes and genomes on the Drosophila phylogeny.</title>
        <authorList>
            <consortium name="Drosophila 12 Genomes Consortium"/>
            <person name="Clark A.G."/>
            <person name="Eisen M.B."/>
            <person name="Smith D.R."/>
            <person name="Bergman C.M."/>
            <person name="Oliver B."/>
            <person name="Markow T.A."/>
            <person name="Kaufman T.C."/>
            <person name="Kellis M."/>
            <person name="Gelbart W."/>
            <person name="Iyer V.N."/>
            <person name="Pollard D.A."/>
            <person name="Sackton T.B."/>
            <person name="Larracuente A.M."/>
            <person name="Singh N.D."/>
            <person name="Abad J.P."/>
            <person name="Abt D.N."/>
            <person name="Adryan B."/>
            <person name="Aguade M."/>
            <person name="Akashi H."/>
            <person name="Anderson W.W."/>
            <person name="Aquadro C.F."/>
            <person name="Ardell D.H."/>
            <person name="Arguello R."/>
            <person name="Artieri C.G."/>
            <person name="Barbash D.A."/>
            <person name="Barker D."/>
            <person name="Barsanti P."/>
            <person name="Batterham P."/>
            <person name="Batzoglou S."/>
            <person name="Begun D."/>
            <person name="Bhutkar A."/>
            <person name="Blanco E."/>
            <person name="Bosak S.A."/>
            <person name="Bradley R.K."/>
            <person name="Brand A.D."/>
            <person name="Brent M.R."/>
            <person name="Brooks A.N."/>
            <person name="Brown R.H."/>
            <person name="Butlin R.K."/>
            <person name="Caggese C."/>
            <person name="Calvi B.R."/>
            <person name="Bernardo de Carvalho A."/>
            <person name="Caspi A."/>
            <person name="Castrezana S."/>
            <person name="Celniker S.E."/>
            <person name="Chang J.L."/>
            <person name="Chapple C."/>
            <person name="Chatterji S."/>
            <person name="Chinwalla A."/>
            <person name="Civetta A."/>
            <person name="Clifton S.W."/>
            <person name="Comeron J.M."/>
            <person name="Costello J.C."/>
            <person name="Coyne J.A."/>
            <person name="Daub J."/>
            <person name="David R.G."/>
            <person name="Delcher A.L."/>
            <person name="Delehaunty K."/>
            <person name="Do C.B."/>
            <person name="Ebling H."/>
            <person name="Edwards K."/>
            <person name="Eickbush T."/>
            <person name="Evans J.D."/>
            <person name="Filipski A."/>
            <person name="Findeiss S."/>
            <person name="Freyhult E."/>
            <person name="Fulton L."/>
            <person name="Fulton R."/>
            <person name="Garcia A.C."/>
            <person name="Gardiner A."/>
            <person name="Garfield D.A."/>
            <person name="Garvin B.E."/>
            <person name="Gibson G."/>
            <person name="Gilbert D."/>
            <person name="Gnerre S."/>
            <person name="Godfrey J."/>
            <person name="Good R."/>
            <person name="Gotea V."/>
            <person name="Gravely B."/>
            <person name="Greenberg A.J."/>
            <person name="Griffiths-Jones S."/>
            <person name="Gross S."/>
            <person name="Guigo R."/>
            <person name="Gustafson E.A."/>
            <person name="Haerty W."/>
            <person name="Hahn M.W."/>
            <person name="Halligan D.L."/>
            <person name="Halpern A.L."/>
            <person name="Halter G.M."/>
            <person name="Han M.V."/>
            <person name="Heger A."/>
            <person name="Hillier L."/>
            <person name="Hinrichs A.S."/>
            <person name="Holmes I."/>
            <person name="Hoskins R.A."/>
            <person name="Hubisz M.J."/>
            <person name="Hultmark D."/>
            <person name="Huntley M.A."/>
            <person name="Jaffe D.B."/>
            <person name="Jagadeeshan S."/>
            <person name="Jeck W.R."/>
            <person name="Johnson J."/>
            <person name="Jones C.D."/>
            <person name="Jordan W.C."/>
            <person name="Karpen G.H."/>
            <person name="Kataoka E."/>
            <person name="Keightley P.D."/>
            <person name="Kheradpour P."/>
            <person name="Kirkness E.F."/>
            <person name="Koerich L.B."/>
            <person name="Kristiansen K."/>
            <person name="Kudrna D."/>
            <person name="Kulathinal R.J."/>
            <person name="Kumar S."/>
            <person name="Kwok R."/>
            <person name="Lander E."/>
            <person name="Langley C.H."/>
            <person name="Lapoint R."/>
            <person name="Lazzaro B.P."/>
            <person name="Lee S.J."/>
            <person name="Levesque L."/>
            <person name="Li R."/>
            <person name="Lin C.F."/>
            <person name="Lin M.F."/>
            <person name="Lindblad-Toh K."/>
            <person name="Llopart A."/>
            <person name="Long M."/>
            <person name="Low L."/>
            <person name="Lozovsky E."/>
            <person name="Lu J."/>
            <person name="Luo M."/>
            <person name="Machado C.A."/>
            <person name="Makalowski W."/>
            <person name="Marzo M."/>
            <person name="Matsuda M."/>
            <person name="Matzkin L."/>
            <person name="McAllister B."/>
            <person name="McBride C.S."/>
            <person name="McKernan B."/>
            <person name="McKernan K."/>
            <person name="Mendez-Lago M."/>
            <person name="Minx P."/>
            <person name="Mollenhauer M.U."/>
            <person name="Montooth K."/>
            <person name="Mount S.M."/>
            <person name="Mu X."/>
            <person name="Myers E."/>
            <person name="Negre B."/>
            <person name="Newfeld S."/>
            <person name="Nielsen R."/>
            <person name="Noor M.A."/>
            <person name="O'Grady P."/>
            <person name="Pachter L."/>
            <person name="Papaceit M."/>
            <person name="Parisi M.J."/>
            <person name="Parisi M."/>
            <person name="Parts L."/>
            <person name="Pedersen J.S."/>
            <person name="Pesole G."/>
            <person name="Phillippy A.M."/>
            <person name="Ponting C.P."/>
            <person name="Pop M."/>
            <person name="Porcelli D."/>
            <person name="Powell J.R."/>
            <person name="Prohaska S."/>
            <person name="Pruitt K."/>
            <person name="Puig M."/>
            <person name="Quesneville H."/>
            <person name="Ram K.R."/>
            <person name="Rand D."/>
            <person name="Rasmussen M.D."/>
            <person name="Reed L.K."/>
            <person name="Reenan R."/>
            <person name="Reily A."/>
            <person name="Remington K.A."/>
            <person name="Rieger T.T."/>
            <person name="Ritchie M.G."/>
            <person name="Robin C."/>
            <person name="Rogers Y.H."/>
            <person name="Rohde C."/>
            <person name="Rozas J."/>
            <person name="Rubenfield M.J."/>
            <person name="Ruiz A."/>
            <person name="Russo S."/>
            <person name="Salzberg S.L."/>
            <person name="Sanchez-Gracia A."/>
            <person name="Saranga D.J."/>
            <person name="Sato H."/>
            <person name="Schaeffer S.W."/>
            <person name="Schatz M.C."/>
            <person name="Schlenke T."/>
            <person name="Schwartz R."/>
            <person name="Segarra C."/>
            <person name="Singh R.S."/>
            <person name="Sirot L."/>
            <person name="Sirota M."/>
            <person name="Sisneros N.B."/>
            <person name="Smith C.D."/>
            <person name="Smith T.F."/>
            <person name="Spieth J."/>
            <person name="Stage D.E."/>
            <person name="Stark A."/>
            <person name="Stephan W."/>
            <person name="Strausberg R.L."/>
            <person name="Strempel S."/>
            <person name="Sturgill D."/>
            <person name="Sutton G."/>
            <person name="Sutton G.G."/>
            <person name="Tao W."/>
            <person name="Teichmann S."/>
            <person name="Tobari Y.N."/>
            <person name="Tomimura Y."/>
            <person name="Tsolas J.M."/>
            <person name="Valente V.L."/>
            <person name="Venter E."/>
            <person name="Venter J.C."/>
            <person name="Vicario S."/>
            <person name="Vieira F.G."/>
            <person name="Vilella A.J."/>
            <person name="Villasante A."/>
            <person name="Walenz B."/>
            <person name="Wang J."/>
            <person name="Wasserman M."/>
            <person name="Watts T."/>
            <person name="Wilson D."/>
            <person name="Wilson R.K."/>
            <person name="Wing R.A."/>
            <person name="Wolfner M.F."/>
            <person name="Wong A."/>
            <person name="Wong G.K."/>
            <person name="Wu C.I."/>
            <person name="Wu G."/>
            <person name="Yamamoto D."/>
            <person name="Yang H.P."/>
            <person name="Yang S.P."/>
            <person name="Yorke J.A."/>
            <person name="Yoshida K."/>
            <person name="Zdobnov E."/>
            <person name="Zhang P."/>
            <person name="Zhang Y."/>
            <person name="Zimin A.V."/>
            <person name="Baldwin J."/>
            <person name="Abdouelleil A."/>
            <person name="Abdulkadir J."/>
            <person name="Abebe A."/>
            <person name="Abera B."/>
            <person name="Abreu J."/>
            <person name="Acer S.C."/>
            <person name="Aftuck L."/>
            <person name="Alexander A."/>
            <person name="An P."/>
            <person name="Anderson E."/>
            <person name="Anderson S."/>
            <person name="Arachi H."/>
            <person name="Azer M."/>
            <person name="Bachantsang P."/>
            <person name="Barry A."/>
            <person name="Bayul T."/>
            <person name="Berlin A."/>
            <person name="Bessette D."/>
            <person name="Bloom T."/>
            <person name="Blye J."/>
            <person name="Boguslavskiy L."/>
            <person name="Bonnet C."/>
            <person name="Boukhgalter B."/>
            <person name="Bourzgui I."/>
            <person name="Brown A."/>
            <person name="Cahill P."/>
            <person name="Channer S."/>
            <person name="Cheshatsang Y."/>
            <person name="Chuda L."/>
            <person name="Citroen M."/>
            <person name="Collymore A."/>
            <person name="Cooke P."/>
            <person name="Costello M."/>
            <person name="D'Aco K."/>
            <person name="Daza R."/>
            <person name="De Haan G."/>
            <person name="DeGray S."/>
            <person name="DeMaso C."/>
            <person name="Dhargay N."/>
            <person name="Dooley K."/>
            <person name="Dooley E."/>
            <person name="Doricent M."/>
            <person name="Dorje P."/>
            <person name="Dorjee K."/>
            <person name="Dupes A."/>
            <person name="Elong R."/>
            <person name="Falk J."/>
            <person name="Farina A."/>
            <person name="Faro S."/>
            <person name="Ferguson D."/>
            <person name="Fisher S."/>
            <person name="Foley C.D."/>
            <person name="Franke A."/>
            <person name="Friedrich D."/>
            <person name="Gadbois L."/>
            <person name="Gearin G."/>
            <person name="Gearin C.R."/>
            <person name="Giannoukos G."/>
            <person name="Goode T."/>
            <person name="Graham J."/>
            <person name="Grandbois E."/>
            <person name="Grewal S."/>
            <person name="Gyaltsen K."/>
            <person name="Hafez N."/>
            <person name="Hagos B."/>
            <person name="Hall J."/>
            <person name="Henson C."/>
            <person name="Hollinger A."/>
            <person name="Honan T."/>
            <person name="Huard M.D."/>
            <person name="Hughes L."/>
            <person name="Hurhula B."/>
            <person name="Husby M.E."/>
            <person name="Kamat A."/>
            <person name="Kanga B."/>
            <person name="Kashin S."/>
            <person name="Khazanovich D."/>
            <person name="Kisner P."/>
            <person name="Lance K."/>
            <person name="Lara M."/>
            <person name="Lee W."/>
            <person name="Lennon N."/>
            <person name="Letendre F."/>
            <person name="LeVine R."/>
            <person name="Lipovsky A."/>
            <person name="Liu X."/>
            <person name="Liu J."/>
            <person name="Liu S."/>
            <person name="Lokyitsang T."/>
            <person name="Lokyitsang Y."/>
            <person name="Lubonja R."/>
            <person name="Lui A."/>
            <person name="MacDonald P."/>
            <person name="Magnisalis V."/>
            <person name="Maru K."/>
            <person name="Matthews C."/>
            <person name="McCusker W."/>
            <person name="McDonough S."/>
            <person name="Mehta T."/>
            <person name="Meldrim J."/>
            <person name="Meneus L."/>
            <person name="Mihai O."/>
            <person name="Mihalev A."/>
            <person name="Mihova T."/>
            <person name="Mittelman R."/>
            <person name="Mlenga V."/>
            <person name="Montmayeur A."/>
            <person name="Mulrain L."/>
            <person name="Navidi A."/>
            <person name="Naylor J."/>
            <person name="Negash T."/>
            <person name="Nguyen T."/>
            <person name="Nguyen N."/>
            <person name="Nicol R."/>
            <person name="Norbu C."/>
            <person name="Norbu N."/>
            <person name="Novod N."/>
            <person name="O'Neill B."/>
            <person name="Osman S."/>
            <person name="Markiewicz E."/>
            <person name="Oyono O.L."/>
            <person name="Patti C."/>
            <person name="Phunkhang P."/>
            <person name="Pierre F."/>
            <person name="Priest M."/>
            <person name="Raghuraman S."/>
            <person name="Rege F."/>
            <person name="Reyes R."/>
            <person name="Rise C."/>
            <person name="Rogov P."/>
            <person name="Ross K."/>
            <person name="Ryan E."/>
            <person name="Settipalli S."/>
            <person name="Shea T."/>
            <person name="Sherpa N."/>
            <person name="Shi L."/>
            <person name="Shih D."/>
            <person name="Sparrow T."/>
            <person name="Spaulding J."/>
            <person name="Stalker J."/>
            <person name="Stange-Thomann N."/>
            <person name="Stavropoulos S."/>
            <person name="Stone C."/>
            <person name="Strader C."/>
            <person name="Tesfaye S."/>
            <person name="Thomson T."/>
            <person name="Thoulutsang Y."/>
            <person name="Thoulutsang D."/>
            <person name="Topham K."/>
            <person name="Topping I."/>
            <person name="Tsamla T."/>
            <person name="Vassiliev H."/>
            <person name="Vo A."/>
            <person name="Wangchuk T."/>
            <person name="Wangdi T."/>
            <person name="Weiand M."/>
            <person name="Wilkinson J."/>
            <person name="Wilson A."/>
            <person name="Yadav S."/>
            <person name="Young G."/>
            <person name="Yu Q."/>
            <person name="Zembek L."/>
            <person name="Zhong D."/>
            <person name="Zimmer A."/>
            <person name="Zwirko Z."/>
            <person name="Jaffe D.B."/>
            <person name="Alvarez P."/>
            <person name="Brockman W."/>
            <person name="Butler J."/>
            <person name="Chin C."/>
            <person name="Gnerre S."/>
            <person name="Grabherr M."/>
            <person name="Kleber M."/>
            <person name="Mauceli E."/>
            <person name="MacCallum I."/>
        </authorList>
    </citation>
    <scope>NUCLEOTIDE SEQUENCE [LARGE SCALE GENOMIC DNA]</scope>
    <source>
        <strain evidence="4">TSC#15010-1051.87</strain>
        <strain evidence="7">Tucson 15010-1051.87</strain>
    </source>
</reference>
<gene>
    <name evidence="4" type="primary">Dvir\GJ22478</name>
    <name evidence="4" type="ORF">Dvir_GJ22478</name>
</gene>
<feature type="transmembrane region" description="Helical" evidence="1">
    <location>
        <begin position="592"/>
        <end position="609"/>
    </location>
</feature>
<organism evidence="4 7">
    <name type="scientific">Drosophila virilis</name>
    <name type="common">Fruit fly</name>
    <dbReference type="NCBI Taxonomy" id="7244"/>
    <lineage>
        <taxon>Eukaryota</taxon>
        <taxon>Metazoa</taxon>
        <taxon>Ecdysozoa</taxon>
        <taxon>Arthropoda</taxon>
        <taxon>Hexapoda</taxon>
        <taxon>Insecta</taxon>
        <taxon>Pterygota</taxon>
        <taxon>Neoptera</taxon>
        <taxon>Endopterygota</taxon>
        <taxon>Diptera</taxon>
        <taxon>Brachycera</taxon>
        <taxon>Muscomorpha</taxon>
        <taxon>Ephydroidea</taxon>
        <taxon>Drosophilidae</taxon>
        <taxon>Drosophila</taxon>
    </lineage>
</organism>
<keyword evidence="1" id="KW-0812">Transmembrane</keyword>
<keyword evidence="1" id="KW-1133">Transmembrane helix</keyword>
<evidence type="ECO:0000313" key="4">
    <source>
        <dbReference type="EMBL" id="EDW62229.2"/>
    </source>
</evidence>
<dbReference type="InParanoid" id="B4LP35"/>
<feature type="transmembrane region" description="Helical" evidence="1">
    <location>
        <begin position="245"/>
        <end position="264"/>
    </location>
</feature>
<evidence type="ECO:0000256" key="2">
    <source>
        <dbReference type="SAM" id="SignalP"/>
    </source>
</evidence>
<dbReference type="Proteomes" id="UP000008792">
    <property type="component" value="Unassembled WGS sequence"/>
</dbReference>
<dbReference type="InterPro" id="IPR052728">
    <property type="entry name" value="O2_lipid_transport_reg"/>
</dbReference>
<keyword evidence="7" id="KW-1185">Reference proteome</keyword>
<dbReference type="SMART" id="SM00703">
    <property type="entry name" value="NRF"/>
    <property type="match status" value="1"/>
</dbReference>
<dbReference type="Pfam" id="PF01757">
    <property type="entry name" value="Acyl_transf_3"/>
    <property type="match status" value="1"/>
</dbReference>